<keyword evidence="2" id="KW-0472">Membrane</keyword>
<dbReference type="OrthoDB" id="1466996at2"/>
<dbReference type="EMBL" id="PJNI01000003">
    <property type="protein sequence ID" value="PKR81432.1"/>
    <property type="molecule type" value="Genomic_DNA"/>
</dbReference>
<evidence type="ECO:0000256" key="1">
    <source>
        <dbReference type="PROSITE-ProRule" id="PRU00339"/>
    </source>
</evidence>
<dbReference type="RefSeq" id="WP_101333913.1">
    <property type="nucleotide sequence ID" value="NZ_PJNI01000003.1"/>
</dbReference>
<accession>A0A2I0R4C3</accession>
<proteinExistence type="predicted"/>
<dbReference type="PROSITE" id="PS50005">
    <property type="entry name" value="TPR"/>
    <property type="match status" value="1"/>
</dbReference>
<comment type="caution">
    <text evidence="3">The sequence shown here is derived from an EMBL/GenBank/DDBJ whole genome shotgun (WGS) entry which is preliminary data.</text>
</comment>
<sequence length="248" mass="28815">MKYLGSIIFGLLFAFNSFSIDSLFNQGVESLYNEDFESAQAYFEVDVSQSPSFSSFYNLGVASGKLEQWDKAKWAFESALKYKPMNGDAQYNASFATTQINPGVEWTHPYPWIERIIFGFGFNLWIVMAVLSSIVIGVLLFLILARRKSINKTKKWCLRLLVPVSIVFLVSMYGIQKLNNHFNSERFAIVKSQEVVFYISPNGMEIDEKPVKAQRFYIENFFKDSTWVQVRSQKNNLMWIKHENLYIY</sequence>
<feature type="transmembrane region" description="Helical" evidence="2">
    <location>
        <begin position="116"/>
        <end position="144"/>
    </location>
</feature>
<keyword evidence="4" id="KW-1185">Reference proteome</keyword>
<dbReference type="SUPFAM" id="SSF48452">
    <property type="entry name" value="TPR-like"/>
    <property type="match status" value="1"/>
</dbReference>
<dbReference type="InterPro" id="IPR019734">
    <property type="entry name" value="TPR_rpt"/>
</dbReference>
<feature type="repeat" description="TPR" evidence="1">
    <location>
        <begin position="53"/>
        <end position="86"/>
    </location>
</feature>
<dbReference type="Proteomes" id="UP000236654">
    <property type="component" value="Unassembled WGS sequence"/>
</dbReference>
<feature type="transmembrane region" description="Helical" evidence="2">
    <location>
        <begin position="156"/>
        <end position="175"/>
    </location>
</feature>
<keyword evidence="1" id="KW-0802">TPR repeat</keyword>
<dbReference type="AlphaFoldDB" id="A0A2I0R4C3"/>
<dbReference type="InterPro" id="IPR011990">
    <property type="entry name" value="TPR-like_helical_dom_sf"/>
</dbReference>
<reference evidence="3 4" key="1">
    <citation type="submission" date="2017-12" db="EMBL/GenBank/DDBJ databases">
        <title>The draft genome sequence of Brumimicrobium saltpan LHR20.</title>
        <authorList>
            <person name="Do Z.-J."/>
            <person name="Luo H.-R."/>
        </authorList>
    </citation>
    <scope>NUCLEOTIDE SEQUENCE [LARGE SCALE GENOMIC DNA]</scope>
    <source>
        <strain evidence="3 4">LHR20</strain>
    </source>
</reference>
<keyword evidence="2" id="KW-1133">Transmembrane helix</keyword>
<organism evidence="3 4">
    <name type="scientific">Brumimicrobium salinarum</name>
    <dbReference type="NCBI Taxonomy" id="2058658"/>
    <lineage>
        <taxon>Bacteria</taxon>
        <taxon>Pseudomonadati</taxon>
        <taxon>Bacteroidota</taxon>
        <taxon>Flavobacteriia</taxon>
        <taxon>Flavobacteriales</taxon>
        <taxon>Crocinitomicaceae</taxon>
        <taxon>Brumimicrobium</taxon>
    </lineage>
</organism>
<evidence type="ECO:0000256" key="2">
    <source>
        <dbReference type="SAM" id="Phobius"/>
    </source>
</evidence>
<evidence type="ECO:0000313" key="3">
    <source>
        <dbReference type="EMBL" id="PKR81432.1"/>
    </source>
</evidence>
<name>A0A2I0R4C3_9FLAO</name>
<dbReference type="Gene3D" id="1.25.40.10">
    <property type="entry name" value="Tetratricopeptide repeat domain"/>
    <property type="match status" value="1"/>
</dbReference>
<evidence type="ECO:0000313" key="4">
    <source>
        <dbReference type="Proteomes" id="UP000236654"/>
    </source>
</evidence>
<protein>
    <submittedName>
        <fullName evidence="3">Uncharacterized protein</fullName>
    </submittedName>
</protein>
<gene>
    <name evidence="3" type="ORF">CW751_05090</name>
</gene>
<keyword evidence="2" id="KW-0812">Transmembrane</keyword>